<accession>A0ABT7ZWR1</accession>
<dbReference type="EMBL" id="JASDDK010000004">
    <property type="protein sequence ID" value="MDN3493409.1"/>
    <property type="molecule type" value="Genomic_DNA"/>
</dbReference>
<keyword evidence="6" id="KW-1185">Reference proteome</keyword>
<keyword evidence="3" id="KW-0808">Transferase</keyword>
<dbReference type="Pfam" id="PF00588">
    <property type="entry name" value="SpoU_methylase"/>
    <property type="match status" value="1"/>
</dbReference>
<dbReference type="SUPFAM" id="SSF55315">
    <property type="entry name" value="L30e-like"/>
    <property type="match status" value="1"/>
</dbReference>
<evidence type="ECO:0000256" key="1">
    <source>
        <dbReference type="ARBA" id="ARBA00007228"/>
    </source>
</evidence>
<evidence type="ECO:0000256" key="2">
    <source>
        <dbReference type="ARBA" id="ARBA00022603"/>
    </source>
</evidence>
<dbReference type="InterPro" id="IPR013123">
    <property type="entry name" value="SpoU_subst-bd"/>
</dbReference>
<evidence type="ECO:0000259" key="4">
    <source>
        <dbReference type="SMART" id="SM00967"/>
    </source>
</evidence>
<dbReference type="SMART" id="SM00967">
    <property type="entry name" value="SpoU_sub_bind"/>
    <property type="match status" value="1"/>
</dbReference>
<dbReference type="Proteomes" id="UP001231197">
    <property type="component" value="Unassembled WGS sequence"/>
</dbReference>
<name>A0ABT7ZWR1_9FLAO</name>
<dbReference type="Pfam" id="PF22435">
    <property type="entry name" value="MRM3-like_sub_bind"/>
    <property type="match status" value="1"/>
</dbReference>
<dbReference type="RefSeq" id="WP_290207068.1">
    <property type="nucleotide sequence ID" value="NZ_JASDDK010000004.1"/>
</dbReference>
<comment type="caution">
    <text evidence="5">The sequence shown here is derived from an EMBL/GenBank/DDBJ whole genome shotgun (WGS) entry which is preliminary data.</text>
</comment>
<proteinExistence type="inferred from homology"/>
<dbReference type="Gene3D" id="3.40.1280.10">
    <property type="match status" value="1"/>
</dbReference>
<reference evidence="5 6" key="1">
    <citation type="journal article" date="2023" name="Int. J. Syst. Evol. Microbiol.">
        <title>Winogradskyella bathintestinalis sp. nov., isolated from the intestine of the deep-sea loosejaw dragonfish, Malacosteus niger.</title>
        <authorList>
            <person name="Uniacke-Lowe S."/>
            <person name="Johnson C.N."/>
            <person name="Stanton C."/>
            <person name="Hill C."/>
            <person name="Ross P."/>
        </authorList>
    </citation>
    <scope>NUCLEOTIDE SEQUENCE [LARGE SCALE GENOMIC DNA]</scope>
    <source>
        <strain evidence="5 6">APC 3343</strain>
    </source>
</reference>
<dbReference type="PANTHER" id="PTHR43191">
    <property type="entry name" value="RRNA METHYLTRANSFERASE 3"/>
    <property type="match status" value="1"/>
</dbReference>
<feature type="domain" description="RNA 2-O ribose methyltransferase substrate binding" evidence="4">
    <location>
        <begin position="33"/>
        <end position="105"/>
    </location>
</feature>
<protein>
    <submittedName>
        <fullName evidence="5">RNA methyltransferase</fullName>
    </submittedName>
</protein>
<dbReference type="InterPro" id="IPR053888">
    <property type="entry name" value="MRM3-like_sub_bind"/>
</dbReference>
<evidence type="ECO:0000313" key="5">
    <source>
        <dbReference type="EMBL" id="MDN3493409.1"/>
    </source>
</evidence>
<dbReference type="InterPro" id="IPR051259">
    <property type="entry name" value="rRNA_Methyltransferase"/>
</dbReference>
<dbReference type="GO" id="GO:0008168">
    <property type="term" value="F:methyltransferase activity"/>
    <property type="evidence" value="ECO:0007669"/>
    <property type="project" value="UniProtKB-KW"/>
</dbReference>
<dbReference type="InterPro" id="IPR029064">
    <property type="entry name" value="Ribosomal_eL30-like_sf"/>
</dbReference>
<dbReference type="SUPFAM" id="SSF75217">
    <property type="entry name" value="alpha/beta knot"/>
    <property type="match status" value="1"/>
</dbReference>
<dbReference type="PANTHER" id="PTHR43191:SF2">
    <property type="entry name" value="RRNA METHYLTRANSFERASE 3, MITOCHONDRIAL"/>
    <property type="match status" value="1"/>
</dbReference>
<dbReference type="Gene3D" id="3.30.1330.30">
    <property type="match status" value="1"/>
</dbReference>
<evidence type="ECO:0000313" key="6">
    <source>
        <dbReference type="Proteomes" id="UP001231197"/>
    </source>
</evidence>
<comment type="similarity">
    <text evidence="1">Belongs to the class IV-like SAM-binding methyltransferase superfamily. RNA methyltransferase TrmH family.</text>
</comment>
<dbReference type="CDD" id="cd18104">
    <property type="entry name" value="SpoU-like_RNA-MTase"/>
    <property type="match status" value="1"/>
</dbReference>
<gene>
    <name evidence="5" type="ORF">QMA06_11815</name>
</gene>
<dbReference type="InterPro" id="IPR029026">
    <property type="entry name" value="tRNA_m1G_MTases_N"/>
</dbReference>
<dbReference type="GO" id="GO:0032259">
    <property type="term" value="P:methylation"/>
    <property type="evidence" value="ECO:0007669"/>
    <property type="project" value="UniProtKB-KW"/>
</dbReference>
<evidence type="ECO:0000256" key="3">
    <source>
        <dbReference type="ARBA" id="ARBA00022679"/>
    </source>
</evidence>
<dbReference type="InterPro" id="IPR029028">
    <property type="entry name" value="Alpha/beta_knot_MTases"/>
</dbReference>
<keyword evidence="2 5" id="KW-0489">Methyltransferase</keyword>
<organism evidence="5 6">
    <name type="scientific">Winogradskyella bathintestinalis</name>
    <dbReference type="NCBI Taxonomy" id="3035208"/>
    <lineage>
        <taxon>Bacteria</taxon>
        <taxon>Pseudomonadati</taxon>
        <taxon>Bacteroidota</taxon>
        <taxon>Flavobacteriia</taxon>
        <taxon>Flavobacteriales</taxon>
        <taxon>Flavobacteriaceae</taxon>
        <taxon>Winogradskyella</taxon>
    </lineage>
</organism>
<sequence length="265" mass="29413">MRKSISSVQNTFIKQLVLLKEKSRQRKKSGQFLIEGKRELSLAIKGGYTIESLLFYPDLFSESEAEAMSSYNIDIIEISKDVFQKLAHRDTTEGVIAVVNSKIHTLENLKLTSKNPLILVAEAPEKPGNIGALLRTADAANVDAIIIANPKSDLYNPNIIRSSVGCVFTTEIAMTTSEEAIVFLKKYNFNIFSAILQESEPYYTQNYILPTAIVVGTEATGLSEQWREAATKNISIPMQGEIDSMNVSVAAGILIFEAKRQRNFL</sequence>
<dbReference type="InterPro" id="IPR001537">
    <property type="entry name" value="SpoU_MeTrfase"/>
</dbReference>